<dbReference type="VEuPathDB" id="TriTrypDB:ECC02_002584"/>
<reference evidence="1 2" key="1">
    <citation type="journal article" date="2018" name="Microb. Genom.">
        <title>Expanding an expanded genome: long-read sequencing of Trypanosoma cruzi.</title>
        <authorList>
            <person name="Berna L."/>
            <person name="Rodriguez M."/>
            <person name="Chiribao M.L."/>
            <person name="Parodi-Talice A."/>
            <person name="Pita S."/>
            <person name="Rijo G."/>
            <person name="Alvarez-Valin F."/>
            <person name="Robello C."/>
        </authorList>
    </citation>
    <scope>NUCLEOTIDE SEQUENCE [LARGE SCALE GENOMIC DNA]</scope>
    <source>
        <strain evidence="1 2">Dm28c</strain>
    </source>
</reference>
<proteinExistence type="predicted"/>
<dbReference type="VEuPathDB" id="TriTrypDB:C4B63_7g329"/>
<evidence type="ECO:0000313" key="2">
    <source>
        <dbReference type="Proteomes" id="UP000246121"/>
    </source>
</evidence>
<dbReference type="VEuPathDB" id="TriTrypDB:TcBrA4_0125020"/>
<dbReference type="VEuPathDB" id="TriTrypDB:TcCLB.508695.10"/>
<dbReference type="VEuPathDB" id="TriTrypDB:TcCLB.508693.199"/>
<protein>
    <submittedName>
        <fullName evidence="1">Uncharacterized protein</fullName>
    </submittedName>
</protein>
<dbReference type="VEuPathDB" id="TriTrypDB:Tc_MARK_2517"/>
<organism evidence="1 2">
    <name type="scientific">Trypanosoma cruzi</name>
    <dbReference type="NCBI Taxonomy" id="5693"/>
    <lineage>
        <taxon>Eukaryota</taxon>
        <taxon>Discoba</taxon>
        <taxon>Euglenozoa</taxon>
        <taxon>Kinetoplastea</taxon>
        <taxon>Metakinetoplastina</taxon>
        <taxon>Trypanosomatida</taxon>
        <taxon>Trypanosomatidae</taxon>
        <taxon>Trypanosoma</taxon>
        <taxon>Schizotrypanum</taxon>
    </lineage>
</organism>
<accession>A0A2V2W0G1</accession>
<dbReference type="VEuPathDB" id="TriTrypDB:TcCL_ESM11365"/>
<sequence length="742" mass="83196">MDIKGGECNWLLLFDIALSHGESIRQQRLRYSGLLTLLRSAGLLGPKTGVYQFLVESLWLFHGKPLKPNENGDATKGDFPFHDLVVDFDGFLAIMNVVCVRCYQTQRCSELLEEKRPVLDAIILSSEDQVHLRESVIYTGRRFLKPLISRCLVLKRTVISLSSMKNGWTPYINQFVIHVMASSAHSIVLPIFNLYAVDGRIYRGAFEKMLDDVFPNFTPVQQIGARSIFDYPGFFGIHNLMEYSTLEIPNGRVTALELDSFAEALLMLGVVAFSDEVQYEHHRPFTAKVWSVFEDYYSKFVGVPMVDDPIRDNKYASILPAISLLFPSRVPIDKTSSFIIGGWNLTVDDRSEDSLDLGKDYPPRIFQFHKINITPDGGNGRRISGPVPATTAGLASTLFGEELNRQFQAEHDVLIYGMRRCAVYVNEIRVTTFQRGSNRVEVVIPSSMWDISVDTIHVHFVESKDEGKLILSPITKASVSLRDSSGSTIFSTKDVLFVATPLVEVIPASHVQELKSLFERHSTEAVMTFEEFSSACIELCVDTLLAPWGDCSSFLEMYLERKSIEGPSDTGNVTCKKATIHFQEFVSAVATLFLHQLDADGYMPNIPYLFGVVVSRLTHNLPPLFEKKKFLGASSTSKEPPKLLQPHNARIDVPYANALRKKALSINSLSDVKEILKGVGKGRTPMRLLPEFPAEARTVAVVSQYTDDEKGLREKVRTVSASLRKAFLKKEMVVLQNVLKAE</sequence>
<gene>
    <name evidence="1" type="ORF">C4B63_7g329</name>
</gene>
<dbReference type="Proteomes" id="UP000246121">
    <property type="component" value="Unassembled WGS sequence"/>
</dbReference>
<name>A0A2V2W0G1_TRYCR</name>
<dbReference type="EMBL" id="PRFA01000007">
    <property type="protein sequence ID" value="PWV00134.1"/>
    <property type="molecule type" value="Genomic_DNA"/>
</dbReference>
<dbReference type="AlphaFoldDB" id="A0A2V2W0G1"/>
<evidence type="ECO:0000313" key="1">
    <source>
        <dbReference type="EMBL" id="PWV00134.1"/>
    </source>
</evidence>
<comment type="caution">
    <text evidence="1">The sequence shown here is derived from an EMBL/GenBank/DDBJ whole genome shotgun (WGS) entry which is preliminary data.</text>
</comment>
<dbReference type="VEuPathDB" id="TriTrypDB:TCSYLVIO_003755"/>
<dbReference type="VEuPathDB" id="TriTrypDB:BCY84_20578"/>
<dbReference type="VEuPathDB" id="TriTrypDB:TcCLB.503865.70"/>
<dbReference type="VEuPathDB" id="TriTrypDB:TcG_01390"/>
<dbReference type="VEuPathDB" id="TriTrypDB:C3747_63g118"/>
<dbReference type="VEuPathDB" id="TriTrypDB:TCDM_02511"/>